<evidence type="ECO:0000313" key="2">
    <source>
        <dbReference type="Proteomes" id="UP001141806"/>
    </source>
</evidence>
<dbReference type="Proteomes" id="UP001141806">
    <property type="component" value="Unassembled WGS sequence"/>
</dbReference>
<protein>
    <submittedName>
        <fullName evidence="1">Uncharacterized protein</fullName>
    </submittedName>
</protein>
<keyword evidence="2" id="KW-1185">Reference proteome</keyword>
<gene>
    <name evidence="1" type="ORF">NE237_019510</name>
</gene>
<proteinExistence type="predicted"/>
<sequence length="195" mass="21001">MAVVGNNMPPVPGAGTSSISSGYGRGAGLLVGFSQVLRAEEPSIDPVVDPMNLEGMISFDKERDRSFNSRRIISFFVSIIQGSIGVDDRVTAGASEGLLANVVASLDMQNAGRFPFDGAWGDRGDQTGSVEGQVNTHKAEVNNSGGAMGSHSFAAVAAGFLVSLDYEKRYMKEALQGLQFLRRYMTWRCRKTLWL</sequence>
<evidence type="ECO:0000313" key="1">
    <source>
        <dbReference type="EMBL" id="KAJ4949880.1"/>
    </source>
</evidence>
<name>A0A9Q0JTF7_9MAGN</name>
<dbReference type="AlphaFoldDB" id="A0A9Q0JTF7"/>
<accession>A0A9Q0JTF7</accession>
<organism evidence="1 2">
    <name type="scientific">Protea cynaroides</name>
    <dbReference type="NCBI Taxonomy" id="273540"/>
    <lineage>
        <taxon>Eukaryota</taxon>
        <taxon>Viridiplantae</taxon>
        <taxon>Streptophyta</taxon>
        <taxon>Embryophyta</taxon>
        <taxon>Tracheophyta</taxon>
        <taxon>Spermatophyta</taxon>
        <taxon>Magnoliopsida</taxon>
        <taxon>Proteales</taxon>
        <taxon>Proteaceae</taxon>
        <taxon>Protea</taxon>
    </lineage>
</organism>
<comment type="caution">
    <text evidence="1">The sequence shown here is derived from an EMBL/GenBank/DDBJ whole genome shotgun (WGS) entry which is preliminary data.</text>
</comment>
<dbReference type="EMBL" id="JAMYWD010000104">
    <property type="protein sequence ID" value="KAJ4949880.1"/>
    <property type="molecule type" value="Genomic_DNA"/>
</dbReference>
<reference evidence="1" key="1">
    <citation type="journal article" date="2023" name="Plant J.">
        <title>The genome of the king protea, Protea cynaroides.</title>
        <authorList>
            <person name="Chang J."/>
            <person name="Duong T.A."/>
            <person name="Schoeman C."/>
            <person name="Ma X."/>
            <person name="Roodt D."/>
            <person name="Barker N."/>
            <person name="Li Z."/>
            <person name="Van de Peer Y."/>
            <person name="Mizrachi E."/>
        </authorList>
    </citation>
    <scope>NUCLEOTIDE SEQUENCE</scope>
    <source>
        <tissue evidence="1">Young leaves</tissue>
    </source>
</reference>